<gene>
    <name evidence="2" type="ORF">G4Y79_23875</name>
</gene>
<proteinExistence type="inferred from homology"/>
<dbReference type="Pfam" id="PF01042">
    <property type="entry name" value="Ribonuc_L-PSP"/>
    <property type="match status" value="1"/>
</dbReference>
<sequence length="128" mass="13716">MKTVIRTEKAPGSAGPYSQAIIANGFIFTAGQVALDPATNTLVEGGIQEQTRQVLNNIKTVLEAAGSDLEHVVKATVFLADIGDFQAMNEVYTTFFPVDPPARSAFQVGHLPLDAMIEIETIALPKED</sequence>
<dbReference type="InterPro" id="IPR006056">
    <property type="entry name" value="RidA"/>
</dbReference>
<dbReference type="GO" id="GO:0005829">
    <property type="term" value="C:cytosol"/>
    <property type="evidence" value="ECO:0007669"/>
    <property type="project" value="TreeGrafter"/>
</dbReference>
<comment type="similarity">
    <text evidence="1">Belongs to the RutC family.</text>
</comment>
<organism evidence="2 3">
    <name type="scientific">Phototrophicus methaneseepsis</name>
    <dbReference type="NCBI Taxonomy" id="2710758"/>
    <lineage>
        <taxon>Bacteria</taxon>
        <taxon>Bacillati</taxon>
        <taxon>Chloroflexota</taxon>
        <taxon>Candidatus Thermofontia</taxon>
        <taxon>Phototrophicales</taxon>
        <taxon>Phototrophicaceae</taxon>
        <taxon>Phototrophicus</taxon>
    </lineage>
</organism>
<accession>A0A7S8E969</accession>
<dbReference type="Proteomes" id="UP000594468">
    <property type="component" value="Chromosome"/>
</dbReference>
<dbReference type="PANTHER" id="PTHR11803">
    <property type="entry name" value="2-IMINOBUTANOATE/2-IMINOPROPANOATE DEAMINASE RIDA"/>
    <property type="match status" value="1"/>
</dbReference>
<dbReference type="PROSITE" id="PS01094">
    <property type="entry name" value="UPF0076"/>
    <property type="match status" value="1"/>
</dbReference>
<name>A0A7S8E969_9CHLR</name>
<reference evidence="2 3" key="1">
    <citation type="submission" date="2020-02" db="EMBL/GenBank/DDBJ databases">
        <authorList>
            <person name="Zheng R.K."/>
            <person name="Sun C.M."/>
        </authorList>
    </citation>
    <scope>NUCLEOTIDE SEQUENCE [LARGE SCALE GENOMIC DNA]</scope>
    <source>
        <strain evidence="3">rifampicinis</strain>
    </source>
</reference>
<dbReference type="FunFam" id="3.30.1330.40:FF:000001">
    <property type="entry name" value="L-PSP family endoribonuclease"/>
    <property type="match status" value="1"/>
</dbReference>
<protein>
    <submittedName>
        <fullName evidence="2">RidA family protein</fullName>
    </submittedName>
</protein>
<dbReference type="RefSeq" id="WP_195170755.1">
    <property type="nucleotide sequence ID" value="NZ_CP062983.1"/>
</dbReference>
<dbReference type="PANTHER" id="PTHR11803:SF58">
    <property type="entry name" value="PROTEIN HMF1-RELATED"/>
    <property type="match status" value="1"/>
</dbReference>
<dbReference type="GO" id="GO:0019239">
    <property type="term" value="F:deaminase activity"/>
    <property type="evidence" value="ECO:0007669"/>
    <property type="project" value="TreeGrafter"/>
</dbReference>
<dbReference type="KEGG" id="pmet:G4Y79_23875"/>
<dbReference type="NCBIfam" id="TIGR00004">
    <property type="entry name" value="Rid family detoxifying hydrolase"/>
    <property type="match status" value="1"/>
</dbReference>
<dbReference type="Gene3D" id="3.30.1330.40">
    <property type="entry name" value="RutC-like"/>
    <property type="match status" value="1"/>
</dbReference>
<dbReference type="AlphaFoldDB" id="A0A7S8E969"/>
<dbReference type="EMBL" id="CP062983">
    <property type="protein sequence ID" value="QPC82686.1"/>
    <property type="molecule type" value="Genomic_DNA"/>
</dbReference>
<dbReference type="InterPro" id="IPR019897">
    <property type="entry name" value="RidA_CS"/>
</dbReference>
<dbReference type="InterPro" id="IPR006175">
    <property type="entry name" value="YjgF/YER057c/UK114"/>
</dbReference>
<dbReference type="InterPro" id="IPR035959">
    <property type="entry name" value="RutC-like_sf"/>
</dbReference>
<dbReference type="CDD" id="cd00448">
    <property type="entry name" value="YjgF_YER057c_UK114_family"/>
    <property type="match status" value="1"/>
</dbReference>
<evidence type="ECO:0000313" key="2">
    <source>
        <dbReference type="EMBL" id="QPC82686.1"/>
    </source>
</evidence>
<evidence type="ECO:0000313" key="3">
    <source>
        <dbReference type="Proteomes" id="UP000594468"/>
    </source>
</evidence>
<evidence type="ECO:0000256" key="1">
    <source>
        <dbReference type="ARBA" id="ARBA00010552"/>
    </source>
</evidence>
<dbReference type="SUPFAM" id="SSF55298">
    <property type="entry name" value="YjgF-like"/>
    <property type="match status" value="1"/>
</dbReference>
<keyword evidence="3" id="KW-1185">Reference proteome</keyword>